<dbReference type="KEGG" id="sus:Acid_1113"/>
<keyword evidence="2 6" id="KW-0963">Cytoplasm</keyword>
<keyword evidence="4 6" id="KW-0378">Hydrolase</keyword>
<dbReference type="AlphaFoldDB" id="Q02A19"/>
<dbReference type="PANTHER" id="PTHR34137">
    <property type="entry name" value="EXODEOXYRIBONUCLEASE 7 SMALL SUBUNIT"/>
    <property type="match status" value="1"/>
</dbReference>
<accession>Q02A19</accession>
<dbReference type="HOGENOM" id="CLU_145918_3_3_0"/>
<dbReference type="PANTHER" id="PTHR34137:SF1">
    <property type="entry name" value="EXODEOXYRIBONUCLEASE 7 SMALL SUBUNIT"/>
    <property type="match status" value="1"/>
</dbReference>
<dbReference type="InParanoid" id="Q02A19"/>
<dbReference type="NCBIfam" id="TIGR01280">
    <property type="entry name" value="xseB"/>
    <property type="match status" value="1"/>
</dbReference>
<dbReference type="STRING" id="234267.Acid_1113"/>
<sequence>MAENQPGPKPVETFETCLDELERVVRELEGGDLTLERSLELFERGMGLSDTCRKQLEAAETRVETLIRKEGKMTAEPFRPEKS</sequence>
<keyword evidence="3 6" id="KW-0540">Nuclease</keyword>
<dbReference type="InterPro" id="IPR003761">
    <property type="entry name" value="Exonuc_VII_S"/>
</dbReference>
<name>Q02A19_SOLUE</name>
<dbReference type="GO" id="GO:0006308">
    <property type="term" value="P:DNA catabolic process"/>
    <property type="evidence" value="ECO:0007669"/>
    <property type="project" value="UniProtKB-UniRule"/>
</dbReference>
<dbReference type="InterPro" id="IPR037004">
    <property type="entry name" value="Exonuc_VII_ssu_sf"/>
</dbReference>
<comment type="similarity">
    <text evidence="1 6">Belongs to the XseB family.</text>
</comment>
<dbReference type="Gene3D" id="1.10.287.1040">
    <property type="entry name" value="Exonuclease VII, small subunit"/>
    <property type="match status" value="1"/>
</dbReference>
<organism evidence="7">
    <name type="scientific">Solibacter usitatus (strain Ellin6076)</name>
    <dbReference type="NCBI Taxonomy" id="234267"/>
    <lineage>
        <taxon>Bacteria</taxon>
        <taxon>Pseudomonadati</taxon>
        <taxon>Acidobacteriota</taxon>
        <taxon>Terriglobia</taxon>
        <taxon>Bryobacterales</taxon>
        <taxon>Solibacteraceae</taxon>
        <taxon>Candidatus Solibacter</taxon>
    </lineage>
</organism>
<dbReference type="eggNOG" id="COG1722">
    <property type="taxonomic scope" value="Bacteria"/>
</dbReference>
<dbReference type="GO" id="GO:0005829">
    <property type="term" value="C:cytosol"/>
    <property type="evidence" value="ECO:0007669"/>
    <property type="project" value="TreeGrafter"/>
</dbReference>
<dbReference type="NCBIfam" id="NF002139">
    <property type="entry name" value="PRK00977.1-3"/>
    <property type="match status" value="1"/>
</dbReference>
<evidence type="ECO:0000256" key="3">
    <source>
        <dbReference type="ARBA" id="ARBA00022722"/>
    </source>
</evidence>
<dbReference type="SUPFAM" id="SSF116842">
    <property type="entry name" value="XseB-like"/>
    <property type="match status" value="1"/>
</dbReference>
<comment type="subcellular location">
    <subcellularLocation>
        <location evidence="6">Cytoplasm</location>
    </subcellularLocation>
</comment>
<evidence type="ECO:0000256" key="6">
    <source>
        <dbReference type="HAMAP-Rule" id="MF_00337"/>
    </source>
</evidence>
<dbReference type="EMBL" id="CP000473">
    <property type="protein sequence ID" value="ABJ82107.1"/>
    <property type="molecule type" value="Genomic_DNA"/>
</dbReference>
<dbReference type="EC" id="3.1.11.6" evidence="6"/>
<dbReference type="HAMAP" id="MF_00337">
    <property type="entry name" value="Exonuc_7_S"/>
    <property type="match status" value="1"/>
</dbReference>
<evidence type="ECO:0000256" key="2">
    <source>
        <dbReference type="ARBA" id="ARBA00022490"/>
    </source>
</evidence>
<evidence type="ECO:0000256" key="5">
    <source>
        <dbReference type="ARBA" id="ARBA00022839"/>
    </source>
</evidence>
<gene>
    <name evidence="6" type="primary">xseB</name>
    <name evidence="7" type="ordered locus">Acid_1113</name>
</gene>
<proteinExistence type="inferred from homology"/>
<keyword evidence="5 6" id="KW-0269">Exonuclease</keyword>
<reference evidence="7" key="1">
    <citation type="submission" date="2006-10" db="EMBL/GenBank/DDBJ databases">
        <title>Complete sequence of Solibacter usitatus Ellin6076.</title>
        <authorList>
            <consortium name="US DOE Joint Genome Institute"/>
            <person name="Copeland A."/>
            <person name="Lucas S."/>
            <person name="Lapidus A."/>
            <person name="Barry K."/>
            <person name="Detter J.C."/>
            <person name="Glavina del Rio T."/>
            <person name="Hammon N."/>
            <person name="Israni S."/>
            <person name="Dalin E."/>
            <person name="Tice H."/>
            <person name="Pitluck S."/>
            <person name="Thompson L.S."/>
            <person name="Brettin T."/>
            <person name="Bruce D."/>
            <person name="Han C."/>
            <person name="Tapia R."/>
            <person name="Gilna P."/>
            <person name="Schmutz J."/>
            <person name="Larimer F."/>
            <person name="Land M."/>
            <person name="Hauser L."/>
            <person name="Kyrpides N."/>
            <person name="Mikhailova N."/>
            <person name="Janssen P.H."/>
            <person name="Kuske C.R."/>
            <person name="Richardson P."/>
        </authorList>
    </citation>
    <scope>NUCLEOTIDE SEQUENCE</scope>
    <source>
        <strain evidence="7">Ellin6076</strain>
    </source>
</reference>
<dbReference type="GO" id="GO:0009318">
    <property type="term" value="C:exodeoxyribonuclease VII complex"/>
    <property type="evidence" value="ECO:0007669"/>
    <property type="project" value="UniProtKB-UniRule"/>
</dbReference>
<comment type="subunit">
    <text evidence="6">Heterooligomer composed of large and small subunits.</text>
</comment>
<protein>
    <recommendedName>
        <fullName evidence="6">Exodeoxyribonuclease 7 small subunit</fullName>
        <ecNumber evidence="6">3.1.11.6</ecNumber>
    </recommendedName>
    <alternativeName>
        <fullName evidence="6">Exodeoxyribonuclease VII small subunit</fullName>
        <shortName evidence="6">Exonuclease VII small subunit</shortName>
    </alternativeName>
</protein>
<dbReference type="OrthoDB" id="122704at2"/>
<evidence type="ECO:0000256" key="1">
    <source>
        <dbReference type="ARBA" id="ARBA00009998"/>
    </source>
</evidence>
<dbReference type="NCBIfam" id="NF002140">
    <property type="entry name" value="PRK00977.1-4"/>
    <property type="match status" value="1"/>
</dbReference>
<evidence type="ECO:0000256" key="4">
    <source>
        <dbReference type="ARBA" id="ARBA00022801"/>
    </source>
</evidence>
<evidence type="ECO:0000313" key="7">
    <source>
        <dbReference type="EMBL" id="ABJ82107.1"/>
    </source>
</evidence>
<comment type="catalytic activity">
    <reaction evidence="6">
        <text>Exonucleolytic cleavage in either 5'- to 3'- or 3'- to 5'-direction to yield nucleoside 5'-phosphates.</text>
        <dbReference type="EC" id="3.1.11.6"/>
    </reaction>
</comment>
<dbReference type="PIRSF" id="PIRSF006488">
    <property type="entry name" value="Exonuc_VII_S"/>
    <property type="match status" value="1"/>
</dbReference>
<comment type="function">
    <text evidence="6">Bidirectionally degrades single-stranded DNA into large acid-insoluble oligonucleotides, which are then degraded further into small acid-soluble oligonucleotides.</text>
</comment>
<dbReference type="FunCoup" id="Q02A19">
    <property type="interactions" value="378"/>
</dbReference>
<dbReference type="Pfam" id="PF02609">
    <property type="entry name" value="Exonuc_VII_S"/>
    <property type="match status" value="1"/>
</dbReference>
<dbReference type="GO" id="GO:0008855">
    <property type="term" value="F:exodeoxyribonuclease VII activity"/>
    <property type="evidence" value="ECO:0007669"/>
    <property type="project" value="UniProtKB-UniRule"/>
</dbReference>